<proteinExistence type="predicted"/>
<gene>
    <name evidence="1" type="ORF">LX15_005091</name>
</gene>
<organism evidence="1 2">
    <name type="scientific">Streptoalloteichus tenebrarius (strain ATCC 17920 / DSM 40477 / JCM 4838 / CBS 697.72 / NBRC 16177 / NCIMB 11028 / NRRL B-12390 / A12253. 1 / ISP 5477)</name>
    <name type="common">Streptomyces tenebrarius</name>
    <dbReference type="NCBI Taxonomy" id="1933"/>
    <lineage>
        <taxon>Bacteria</taxon>
        <taxon>Bacillati</taxon>
        <taxon>Actinomycetota</taxon>
        <taxon>Actinomycetes</taxon>
        <taxon>Pseudonocardiales</taxon>
        <taxon>Pseudonocardiaceae</taxon>
        <taxon>Streptoalloteichus</taxon>
    </lineage>
</organism>
<dbReference type="EMBL" id="JAMTCP010000040">
    <property type="protein sequence ID" value="MCP2261367.1"/>
    <property type="molecule type" value="Genomic_DNA"/>
</dbReference>
<evidence type="ECO:0000313" key="1">
    <source>
        <dbReference type="EMBL" id="MCP2261367.1"/>
    </source>
</evidence>
<name>A0ABT1I0Q7_STRSD</name>
<sequence>MPSRFAFSDPNTVLLCDQDEIALLSAGQSHQAHLRAEVWDGPPPPPPPDAEVEQGVVGFTDPHLQPYSLEPVPAELDLGEPGLYHVRAERTGSRDLVARLHAPGREGMVEGAERFIVRFWPAAPEAQPTQSTLRKLSEQEQAMDAVWAFARQFPPS</sequence>
<evidence type="ECO:0000313" key="2">
    <source>
        <dbReference type="Proteomes" id="UP001205311"/>
    </source>
</evidence>
<accession>A0ABT1I0Q7</accession>
<dbReference type="Proteomes" id="UP001205311">
    <property type="component" value="Unassembled WGS sequence"/>
</dbReference>
<keyword evidence="2" id="KW-1185">Reference proteome</keyword>
<reference evidence="1 2" key="1">
    <citation type="submission" date="2022-06" db="EMBL/GenBank/DDBJ databases">
        <title>Genomic Encyclopedia of Archaeal and Bacterial Type Strains, Phase II (KMG-II): from individual species to whole genera.</title>
        <authorList>
            <person name="Goeker M."/>
        </authorList>
    </citation>
    <scope>NUCLEOTIDE SEQUENCE [LARGE SCALE GENOMIC DNA]</scope>
    <source>
        <strain evidence="1 2">DSM 40477</strain>
    </source>
</reference>
<protein>
    <submittedName>
        <fullName evidence="1">Uncharacterized protein</fullName>
    </submittedName>
</protein>
<dbReference type="RefSeq" id="WP_253672195.1">
    <property type="nucleotide sequence ID" value="NZ_JAMTCP010000040.1"/>
</dbReference>
<comment type="caution">
    <text evidence="1">The sequence shown here is derived from an EMBL/GenBank/DDBJ whole genome shotgun (WGS) entry which is preliminary data.</text>
</comment>